<keyword evidence="1" id="KW-1133">Transmembrane helix</keyword>
<feature type="transmembrane region" description="Helical" evidence="1">
    <location>
        <begin position="131"/>
        <end position="151"/>
    </location>
</feature>
<evidence type="ECO:0000313" key="3">
    <source>
        <dbReference type="Proteomes" id="UP000199648"/>
    </source>
</evidence>
<keyword evidence="3" id="KW-1185">Reference proteome</keyword>
<dbReference type="Proteomes" id="UP000199648">
    <property type="component" value="Unassembled WGS sequence"/>
</dbReference>
<feature type="transmembrane region" description="Helical" evidence="1">
    <location>
        <begin position="7"/>
        <end position="29"/>
    </location>
</feature>
<accession>A0A1G5QL09</accession>
<feature type="transmembrane region" description="Helical" evidence="1">
    <location>
        <begin position="68"/>
        <end position="86"/>
    </location>
</feature>
<dbReference type="STRING" id="415747.SAMN03097708_02283"/>
<evidence type="ECO:0000256" key="1">
    <source>
        <dbReference type="SAM" id="Phobius"/>
    </source>
</evidence>
<feature type="transmembrane region" description="Helical" evidence="1">
    <location>
        <begin position="93"/>
        <end position="111"/>
    </location>
</feature>
<dbReference type="EMBL" id="FMWD01000006">
    <property type="protein sequence ID" value="SCZ62240.1"/>
    <property type="molecule type" value="Genomic_DNA"/>
</dbReference>
<dbReference type="AlphaFoldDB" id="A0A1G5QL09"/>
<keyword evidence="1" id="KW-0472">Membrane</keyword>
<organism evidence="2 3">
    <name type="scientific">Thiohalomonas denitrificans</name>
    <dbReference type="NCBI Taxonomy" id="415747"/>
    <lineage>
        <taxon>Bacteria</taxon>
        <taxon>Pseudomonadati</taxon>
        <taxon>Pseudomonadota</taxon>
        <taxon>Gammaproteobacteria</taxon>
        <taxon>Thiohalomonadales</taxon>
        <taxon>Thiohalomonadaceae</taxon>
        <taxon>Thiohalomonas</taxon>
    </lineage>
</organism>
<protein>
    <submittedName>
        <fullName evidence="2">Uncharacterized protein</fullName>
    </submittedName>
</protein>
<proteinExistence type="predicted"/>
<gene>
    <name evidence="2" type="ORF">SAMN03097708_02283</name>
</gene>
<sequence>METRRPSLAEVVVPGLLAGVLFSVAAALFGRRDSGSAVAALNAPGHVIWGESALDERRFSYRHTLPGVVINLGAGLFWAAVMLTLFRGSTHRGLRGALLAGTSASLLAWIIDYHVLPRRLSPGIQERVSGGSLLAIHGLFGLGLAMGARLVGPPNRR</sequence>
<dbReference type="OrthoDB" id="288267at2"/>
<reference evidence="2 3" key="1">
    <citation type="submission" date="2016-10" db="EMBL/GenBank/DDBJ databases">
        <authorList>
            <person name="de Groot N.N."/>
        </authorList>
    </citation>
    <scope>NUCLEOTIDE SEQUENCE [LARGE SCALE GENOMIC DNA]</scope>
    <source>
        <strain evidence="2 3">HLD2</strain>
    </source>
</reference>
<evidence type="ECO:0000313" key="2">
    <source>
        <dbReference type="EMBL" id="SCZ62240.1"/>
    </source>
</evidence>
<dbReference type="RefSeq" id="WP_092997001.1">
    <property type="nucleotide sequence ID" value="NZ_FMWD01000006.1"/>
</dbReference>
<keyword evidence="1" id="KW-0812">Transmembrane</keyword>
<name>A0A1G5QL09_9GAMM</name>